<dbReference type="Proteomes" id="UP000887579">
    <property type="component" value="Unplaced"/>
</dbReference>
<proteinExistence type="predicted"/>
<accession>A0AC34FT97</accession>
<sequence>MRTPTVDLFLISALSDPIPKNNSLLENNKNNNFYSFDPWNSNNLLGLSSPWQPLGATPLSDNSNKITSNGFGSSTLNSFNTMTCSKFNDDLLTPSNMLNNSNFISAIGSGIPRSTNVNNINEDSAIGSSDNEYEKFLINEISKRPHLLPKLLKKLIILNNSDAQRILSEISQNSQYSNGSTSI</sequence>
<evidence type="ECO:0000313" key="2">
    <source>
        <dbReference type="WBParaSite" id="ES5_v2.g20543.t1"/>
    </source>
</evidence>
<dbReference type="WBParaSite" id="ES5_v2.g20543.t1">
    <property type="protein sequence ID" value="ES5_v2.g20543.t1"/>
    <property type="gene ID" value="ES5_v2.g20543"/>
</dbReference>
<name>A0AC34FT97_9BILA</name>
<reference evidence="2" key="1">
    <citation type="submission" date="2022-11" db="UniProtKB">
        <authorList>
            <consortium name="WormBaseParasite"/>
        </authorList>
    </citation>
    <scope>IDENTIFICATION</scope>
</reference>
<protein>
    <submittedName>
        <fullName evidence="2">Uncharacterized protein</fullName>
    </submittedName>
</protein>
<evidence type="ECO:0000313" key="1">
    <source>
        <dbReference type="Proteomes" id="UP000887579"/>
    </source>
</evidence>
<organism evidence="1 2">
    <name type="scientific">Panagrolaimus sp. ES5</name>
    <dbReference type="NCBI Taxonomy" id="591445"/>
    <lineage>
        <taxon>Eukaryota</taxon>
        <taxon>Metazoa</taxon>
        <taxon>Ecdysozoa</taxon>
        <taxon>Nematoda</taxon>
        <taxon>Chromadorea</taxon>
        <taxon>Rhabditida</taxon>
        <taxon>Tylenchina</taxon>
        <taxon>Panagrolaimomorpha</taxon>
        <taxon>Panagrolaimoidea</taxon>
        <taxon>Panagrolaimidae</taxon>
        <taxon>Panagrolaimus</taxon>
    </lineage>
</organism>